<feature type="region of interest" description="Disordered" evidence="1">
    <location>
        <begin position="115"/>
        <end position="148"/>
    </location>
</feature>
<evidence type="ECO:0000313" key="2">
    <source>
        <dbReference type="EMBL" id="EWG46334.1"/>
    </source>
</evidence>
<feature type="compositionally biased region" description="Low complexity" evidence="1">
    <location>
        <begin position="117"/>
        <end position="133"/>
    </location>
</feature>
<name>W7MF92_GIBM7</name>
<dbReference type="Proteomes" id="UP000009096">
    <property type="component" value="Chromosome 7"/>
</dbReference>
<gene>
    <name evidence="2" type="ORF">FVEG_15950</name>
</gene>
<protein>
    <submittedName>
        <fullName evidence="2">Uncharacterized protein</fullName>
    </submittedName>
</protein>
<dbReference type="EMBL" id="CM000584">
    <property type="protein sequence ID" value="EWG46334.1"/>
    <property type="molecule type" value="Genomic_DNA"/>
</dbReference>
<dbReference type="KEGG" id="fvr:FVEG_15950"/>
<keyword evidence="3" id="KW-1185">Reference proteome</keyword>
<dbReference type="AlphaFoldDB" id="W7MF92"/>
<evidence type="ECO:0000256" key="1">
    <source>
        <dbReference type="SAM" id="MobiDB-lite"/>
    </source>
</evidence>
<dbReference type="GeneID" id="30072826"/>
<dbReference type="EMBL" id="DS022249">
    <property type="protein sequence ID" value="EWG46334.1"/>
    <property type="molecule type" value="Genomic_DNA"/>
</dbReference>
<organism evidence="2 3">
    <name type="scientific">Gibberella moniliformis (strain M3125 / FGSC 7600)</name>
    <name type="common">Maize ear and stalk rot fungus</name>
    <name type="synonym">Fusarium verticillioides</name>
    <dbReference type="NCBI Taxonomy" id="334819"/>
    <lineage>
        <taxon>Eukaryota</taxon>
        <taxon>Fungi</taxon>
        <taxon>Dikarya</taxon>
        <taxon>Ascomycota</taxon>
        <taxon>Pezizomycotina</taxon>
        <taxon>Sordariomycetes</taxon>
        <taxon>Hypocreomycetidae</taxon>
        <taxon>Hypocreales</taxon>
        <taxon>Nectriaceae</taxon>
        <taxon>Fusarium</taxon>
        <taxon>Fusarium fujikuroi species complex</taxon>
    </lineage>
</organism>
<accession>W7MF92</accession>
<sequence length="148" mass="16650">MPIKVAHYPLNQHGFRRYSSERVHFLPLFLTNKTQLSHTFKLESGSGSGSLVYKHTRLPINYQAQKLNEHFHNDIIIQSSAVSSQPLAGYLHKLWPTTAHALLDHSMFQAEKQHPRIISSSSSTAAETIAPSTMATAPRPPVNNKRKQ</sequence>
<proteinExistence type="predicted"/>
<evidence type="ECO:0000313" key="3">
    <source>
        <dbReference type="Proteomes" id="UP000009096"/>
    </source>
</evidence>
<dbReference type="VEuPathDB" id="FungiDB:FVEG_15950"/>
<dbReference type="RefSeq" id="XP_018752525.1">
    <property type="nucleotide sequence ID" value="XM_018905178.1"/>
</dbReference>
<reference evidence="2 3" key="1">
    <citation type="journal article" date="2010" name="Nature">
        <title>Comparative genomics reveals mobile pathogenicity chromosomes in Fusarium.</title>
        <authorList>
            <person name="Ma L.J."/>
            <person name="van der Does H.C."/>
            <person name="Borkovich K.A."/>
            <person name="Coleman J.J."/>
            <person name="Daboussi M.J."/>
            <person name="Di Pietro A."/>
            <person name="Dufresne M."/>
            <person name="Freitag M."/>
            <person name="Grabherr M."/>
            <person name="Henrissat B."/>
            <person name="Houterman P.M."/>
            <person name="Kang S."/>
            <person name="Shim W.B."/>
            <person name="Woloshuk C."/>
            <person name="Xie X."/>
            <person name="Xu J.R."/>
            <person name="Antoniw J."/>
            <person name="Baker S.E."/>
            <person name="Bluhm B.H."/>
            <person name="Breakspear A."/>
            <person name="Brown D.W."/>
            <person name="Butchko R.A."/>
            <person name="Chapman S."/>
            <person name="Coulson R."/>
            <person name="Coutinho P.M."/>
            <person name="Danchin E.G."/>
            <person name="Diener A."/>
            <person name="Gale L.R."/>
            <person name="Gardiner D.M."/>
            <person name="Goff S."/>
            <person name="Hammond-Kosack K.E."/>
            <person name="Hilburn K."/>
            <person name="Hua-Van A."/>
            <person name="Jonkers W."/>
            <person name="Kazan K."/>
            <person name="Kodira C.D."/>
            <person name="Koehrsen M."/>
            <person name="Kumar L."/>
            <person name="Lee Y.H."/>
            <person name="Li L."/>
            <person name="Manners J.M."/>
            <person name="Miranda-Saavedra D."/>
            <person name="Mukherjee M."/>
            <person name="Park G."/>
            <person name="Park J."/>
            <person name="Park S.Y."/>
            <person name="Proctor R.H."/>
            <person name="Regev A."/>
            <person name="Ruiz-Roldan M.C."/>
            <person name="Sain D."/>
            <person name="Sakthikumar S."/>
            <person name="Sykes S."/>
            <person name="Schwartz D.C."/>
            <person name="Turgeon B.G."/>
            <person name="Wapinski I."/>
            <person name="Yoder O."/>
            <person name="Young S."/>
            <person name="Zeng Q."/>
            <person name="Zhou S."/>
            <person name="Galagan J."/>
            <person name="Cuomo C.A."/>
            <person name="Kistler H.C."/>
            <person name="Rep M."/>
        </authorList>
    </citation>
    <scope>NUCLEOTIDE SEQUENCE [LARGE SCALE GENOMIC DNA]</scope>
    <source>
        <strain evidence="3">M3125 / FGSC 7600</strain>
    </source>
</reference>